<accession>A0ABV0V7H4</accession>
<proteinExistence type="predicted"/>
<keyword evidence="3" id="KW-1185">Reference proteome</keyword>
<reference evidence="2 3" key="1">
    <citation type="submission" date="2021-06" db="EMBL/GenBank/DDBJ databases">
        <authorList>
            <person name="Palmer J.M."/>
        </authorList>
    </citation>
    <scope>NUCLEOTIDE SEQUENCE [LARGE SCALE GENOMIC DNA]</scope>
    <source>
        <strain evidence="3">if_2019</strain>
        <tissue evidence="2">Muscle</tissue>
    </source>
</reference>
<evidence type="ECO:0000256" key="1">
    <source>
        <dbReference type="SAM" id="Phobius"/>
    </source>
</evidence>
<keyword evidence="1" id="KW-0812">Transmembrane</keyword>
<keyword evidence="1" id="KW-1133">Transmembrane helix</keyword>
<dbReference type="EMBL" id="JAHRIQ010095212">
    <property type="protein sequence ID" value="MEQ2252533.1"/>
    <property type="molecule type" value="Genomic_DNA"/>
</dbReference>
<dbReference type="Proteomes" id="UP001482620">
    <property type="component" value="Unassembled WGS sequence"/>
</dbReference>
<keyword evidence="1" id="KW-0472">Membrane</keyword>
<comment type="caution">
    <text evidence="2">The sequence shown here is derived from an EMBL/GenBank/DDBJ whole genome shotgun (WGS) entry which is preliminary data.</text>
</comment>
<gene>
    <name evidence="2" type="ORF">ILYODFUR_022741</name>
</gene>
<feature type="transmembrane region" description="Helical" evidence="1">
    <location>
        <begin position="70"/>
        <end position="90"/>
    </location>
</feature>
<feature type="transmembrane region" description="Helical" evidence="1">
    <location>
        <begin position="12"/>
        <end position="28"/>
    </location>
</feature>
<organism evidence="2 3">
    <name type="scientific">Ilyodon furcidens</name>
    <name type="common">goldbreast splitfin</name>
    <dbReference type="NCBI Taxonomy" id="33524"/>
    <lineage>
        <taxon>Eukaryota</taxon>
        <taxon>Metazoa</taxon>
        <taxon>Chordata</taxon>
        <taxon>Craniata</taxon>
        <taxon>Vertebrata</taxon>
        <taxon>Euteleostomi</taxon>
        <taxon>Actinopterygii</taxon>
        <taxon>Neopterygii</taxon>
        <taxon>Teleostei</taxon>
        <taxon>Neoteleostei</taxon>
        <taxon>Acanthomorphata</taxon>
        <taxon>Ovalentaria</taxon>
        <taxon>Atherinomorphae</taxon>
        <taxon>Cyprinodontiformes</taxon>
        <taxon>Goodeidae</taxon>
        <taxon>Ilyodon</taxon>
    </lineage>
</organism>
<evidence type="ECO:0000313" key="2">
    <source>
        <dbReference type="EMBL" id="MEQ2252533.1"/>
    </source>
</evidence>
<protein>
    <submittedName>
        <fullName evidence="2">Uncharacterized protein</fullName>
    </submittedName>
</protein>
<name>A0ABV0V7H4_9TELE</name>
<sequence>MQRRMVGSDTDVTLIFEIGFNFFGGSWLFGYHSYYISLQFVIILPPAATAREIVNLKPFINMFNCSHRNIMLLGDGLIAFTFNMLVYNFLSNLLRQLSPSLPVVHVQCDTHHVTNHHSDHLSPFKIGRLTDYEFEDTCNGN</sequence>
<evidence type="ECO:0000313" key="3">
    <source>
        <dbReference type="Proteomes" id="UP001482620"/>
    </source>
</evidence>